<keyword evidence="1" id="KW-0472">Membrane</keyword>
<evidence type="ECO:0000313" key="3">
    <source>
        <dbReference type="Proteomes" id="UP000614424"/>
    </source>
</evidence>
<keyword evidence="1" id="KW-1133">Transmembrane helix</keyword>
<evidence type="ECO:0000256" key="1">
    <source>
        <dbReference type="SAM" id="Phobius"/>
    </source>
</evidence>
<organism evidence="2 3">
    <name type="scientific">Candidatus Desulfobia pelagia</name>
    <dbReference type="NCBI Taxonomy" id="2841692"/>
    <lineage>
        <taxon>Bacteria</taxon>
        <taxon>Pseudomonadati</taxon>
        <taxon>Thermodesulfobacteriota</taxon>
        <taxon>Desulfobulbia</taxon>
        <taxon>Desulfobulbales</taxon>
        <taxon>Desulfobulbaceae</taxon>
        <taxon>Candidatus Desulfobia</taxon>
    </lineage>
</organism>
<evidence type="ECO:0000313" key="2">
    <source>
        <dbReference type="EMBL" id="MBC8317615.1"/>
    </source>
</evidence>
<proteinExistence type="predicted"/>
<reference evidence="2 3" key="1">
    <citation type="submission" date="2020-08" db="EMBL/GenBank/DDBJ databases">
        <title>Bridging the membrane lipid divide: bacteria of the FCB group superphylum have the potential to synthesize archaeal ether lipids.</title>
        <authorList>
            <person name="Villanueva L."/>
            <person name="Von Meijenfeldt F.A.B."/>
            <person name="Westbye A.B."/>
            <person name="Yadav S."/>
            <person name="Hopmans E.C."/>
            <person name="Dutilh B.E."/>
            <person name="Sinninghe Damste J.S."/>
        </authorList>
    </citation>
    <scope>NUCLEOTIDE SEQUENCE [LARGE SCALE GENOMIC DNA]</scope>
    <source>
        <strain evidence="2">NIOZ-UU47</strain>
    </source>
</reference>
<keyword evidence="1" id="KW-0812">Transmembrane</keyword>
<dbReference type="Proteomes" id="UP000614424">
    <property type="component" value="Unassembled WGS sequence"/>
</dbReference>
<name>A0A8J6TFF4_9BACT</name>
<feature type="transmembrane region" description="Helical" evidence="1">
    <location>
        <begin position="56"/>
        <end position="77"/>
    </location>
</feature>
<dbReference type="EMBL" id="JACNJZ010000094">
    <property type="protein sequence ID" value="MBC8317615.1"/>
    <property type="molecule type" value="Genomic_DNA"/>
</dbReference>
<accession>A0A8J6TFF4</accession>
<feature type="transmembrane region" description="Helical" evidence="1">
    <location>
        <begin position="12"/>
        <end position="36"/>
    </location>
</feature>
<protein>
    <submittedName>
        <fullName evidence="2">Uncharacterized protein</fullName>
    </submittedName>
</protein>
<sequence>MKESYNVGTMVFMSGVVGLVGGVVLLHPATMFIMNVHGTQHTLNWNAFAMAFSFEHILMTCFYALLGAVTGVVFGVLNARLVKTEKRMEILEGFLPVCSFCMKVKDDKGCWSQLEAYLSQYSDVQISRRICDDCKTTHFPEIAERKNGKNIE</sequence>
<dbReference type="AlphaFoldDB" id="A0A8J6TFF4"/>
<comment type="caution">
    <text evidence="2">The sequence shown here is derived from an EMBL/GenBank/DDBJ whole genome shotgun (WGS) entry which is preliminary data.</text>
</comment>
<gene>
    <name evidence="2" type="ORF">H8E41_06885</name>
</gene>